<evidence type="ECO:0000313" key="1">
    <source>
        <dbReference type="EMBL" id="SPD88007.1"/>
    </source>
</evidence>
<dbReference type="RefSeq" id="WP_158681217.1">
    <property type="nucleotide sequence ID" value="NZ_BAAAGO010000035.1"/>
</dbReference>
<dbReference type="EMBL" id="LT985188">
    <property type="protein sequence ID" value="SPD88007.1"/>
    <property type="molecule type" value="Genomic_DNA"/>
</dbReference>
<dbReference type="KEGG" id="mgg:MPLG2_2977"/>
<sequence length="55" mass="5998">MRPDGCATGSTSAWWLITSEIEGIQLAWLADESVDMAAHLEQLMALLRAPSPAER</sequence>
<dbReference type="Proteomes" id="UP000238164">
    <property type="component" value="Chromosome 1"/>
</dbReference>
<organism evidence="1 2">
    <name type="scientific">Micropruina glycogenica</name>
    <dbReference type="NCBI Taxonomy" id="75385"/>
    <lineage>
        <taxon>Bacteria</taxon>
        <taxon>Bacillati</taxon>
        <taxon>Actinomycetota</taxon>
        <taxon>Actinomycetes</taxon>
        <taxon>Propionibacteriales</taxon>
        <taxon>Nocardioidaceae</taxon>
        <taxon>Micropruina</taxon>
    </lineage>
</organism>
<accession>A0A2N9JKM6</accession>
<keyword evidence="2" id="KW-1185">Reference proteome</keyword>
<reference evidence="1 2" key="1">
    <citation type="submission" date="2018-02" db="EMBL/GenBank/DDBJ databases">
        <authorList>
            <person name="Cohen D.B."/>
            <person name="Kent A.D."/>
        </authorList>
    </citation>
    <scope>NUCLEOTIDE SEQUENCE [LARGE SCALE GENOMIC DNA]</scope>
    <source>
        <strain evidence="1">1</strain>
    </source>
</reference>
<proteinExistence type="predicted"/>
<dbReference type="OrthoDB" id="7505659at2"/>
<name>A0A2N9JKM6_9ACTN</name>
<evidence type="ECO:0000313" key="2">
    <source>
        <dbReference type="Proteomes" id="UP000238164"/>
    </source>
</evidence>
<gene>
    <name evidence="1" type="ORF">MPLG2_2977</name>
</gene>
<dbReference type="AlphaFoldDB" id="A0A2N9JKM6"/>
<protein>
    <submittedName>
        <fullName evidence="1">Uncharacterized protein</fullName>
    </submittedName>
</protein>